<proteinExistence type="predicted"/>
<dbReference type="Gene3D" id="1.10.3970.10">
    <property type="entry name" value="BSD domain"/>
    <property type="match status" value="1"/>
</dbReference>
<dbReference type="InterPro" id="IPR035925">
    <property type="entry name" value="BSD_dom_sf"/>
</dbReference>
<organism evidence="2 3">
    <name type="scientific">Cyclostephanos tholiformis</name>
    <dbReference type="NCBI Taxonomy" id="382380"/>
    <lineage>
        <taxon>Eukaryota</taxon>
        <taxon>Sar</taxon>
        <taxon>Stramenopiles</taxon>
        <taxon>Ochrophyta</taxon>
        <taxon>Bacillariophyta</taxon>
        <taxon>Coscinodiscophyceae</taxon>
        <taxon>Thalassiosirophycidae</taxon>
        <taxon>Stephanodiscales</taxon>
        <taxon>Stephanodiscaceae</taxon>
        <taxon>Cyclostephanos</taxon>
    </lineage>
</organism>
<dbReference type="Proteomes" id="UP001530377">
    <property type="component" value="Unassembled WGS sequence"/>
</dbReference>
<keyword evidence="3" id="KW-1185">Reference proteome</keyword>
<protein>
    <recommendedName>
        <fullName evidence="1">BSD domain-containing protein</fullName>
    </recommendedName>
</protein>
<name>A0ABD3SQ73_9STRA</name>
<accession>A0ABD3SQ73</accession>
<dbReference type="InterPro" id="IPR005607">
    <property type="entry name" value="BSD_dom"/>
</dbReference>
<comment type="caution">
    <text evidence="2">The sequence shown here is derived from an EMBL/GenBank/DDBJ whole genome shotgun (WGS) entry which is preliminary data.</text>
</comment>
<feature type="domain" description="BSD" evidence="1">
    <location>
        <begin position="45"/>
        <end position="90"/>
    </location>
</feature>
<evidence type="ECO:0000259" key="1">
    <source>
        <dbReference type="PROSITE" id="PS50858"/>
    </source>
</evidence>
<dbReference type="SUPFAM" id="SSF140383">
    <property type="entry name" value="BSD domain-like"/>
    <property type="match status" value="1"/>
</dbReference>
<reference evidence="2 3" key="1">
    <citation type="submission" date="2024-10" db="EMBL/GenBank/DDBJ databases">
        <title>Updated reference genomes for cyclostephanoid diatoms.</title>
        <authorList>
            <person name="Roberts W.R."/>
            <person name="Alverson A.J."/>
        </authorList>
    </citation>
    <scope>NUCLEOTIDE SEQUENCE [LARGE SCALE GENOMIC DNA]</scope>
    <source>
        <strain evidence="2 3">AJA228-03</strain>
    </source>
</reference>
<evidence type="ECO:0000313" key="2">
    <source>
        <dbReference type="EMBL" id="KAL3826745.1"/>
    </source>
</evidence>
<dbReference type="EMBL" id="JALLPB020000015">
    <property type="protein sequence ID" value="KAL3826745.1"/>
    <property type="molecule type" value="Genomic_DNA"/>
</dbReference>
<evidence type="ECO:0000313" key="3">
    <source>
        <dbReference type="Proteomes" id="UP001530377"/>
    </source>
</evidence>
<gene>
    <name evidence="2" type="ORF">ACHAXA_009354</name>
</gene>
<dbReference type="AlphaFoldDB" id="A0ABD3SQ73"/>
<dbReference type="PROSITE" id="PS50858">
    <property type="entry name" value="BSD"/>
    <property type="match status" value="1"/>
</dbReference>
<sequence>MGNAPSVAELPPEWEEILPNITREDIMRSSHKNCRVEEDKSVYLDDELFDLDEHVPSALAILRAAPHIKDIRFKLVPGMLIEERFWAALFGILQYGGIDIDHVAGKIDDDYETGDEGERFGKAQSRPEDYLETVRMRYDESNGLESNADSTNTPQFYLEEIRAQQAHIYRLQKSLREANHKTRKLALELHKEQRKKQQCNDINNQGIGVELHSDTLLKGSTCVLSSTPQKPHKGTWEMHRDCKDFLGLDNHLKDNLRKEKKKRLEEVRSQMKFILDTDDIKDSYGKWSCCGEEEYTANGCA</sequence>